<feature type="non-terminal residue" evidence="1">
    <location>
        <position position="1"/>
    </location>
</feature>
<reference evidence="1" key="1">
    <citation type="journal article" date="2014" name="Front. Microbiol.">
        <title>High frequency of phylogenetically diverse reductive dehalogenase-homologous genes in deep subseafloor sedimentary metagenomes.</title>
        <authorList>
            <person name="Kawai M."/>
            <person name="Futagami T."/>
            <person name="Toyoda A."/>
            <person name="Takaki Y."/>
            <person name="Nishi S."/>
            <person name="Hori S."/>
            <person name="Arai W."/>
            <person name="Tsubouchi T."/>
            <person name="Morono Y."/>
            <person name="Uchiyama I."/>
            <person name="Ito T."/>
            <person name="Fujiyama A."/>
            <person name="Inagaki F."/>
            <person name="Takami H."/>
        </authorList>
    </citation>
    <scope>NUCLEOTIDE SEQUENCE</scope>
    <source>
        <strain evidence="1">Expedition CK06-06</strain>
    </source>
</reference>
<organism evidence="1">
    <name type="scientific">marine sediment metagenome</name>
    <dbReference type="NCBI Taxonomy" id="412755"/>
    <lineage>
        <taxon>unclassified sequences</taxon>
        <taxon>metagenomes</taxon>
        <taxon>ecological metagenomes</taxon>
    </lineage>
</organism>
<proteinExistence type="predicted"/>
<gene>
    <name evidence="1" type="ORF">S01H1_35335</name>
</gene>
<protein>
    <submittedName>
        <fullName evidence="1">Uncharacterized protein</fullName>
    </submittedName>
</protein>
<sequence length="79" mass="8792">ASFLTQRGIYQHHDPQKGTVVENGAQIIIINTSTASPQQFEQQMIQLAEQIAATLRQEEVIVEIQRNGVTQRVHGIAPD</sequence>
<name>X0VER3_9ZZZZ</name>
<dbReference type="EMBL" id="BARS01022078">
    <property type="protein sequence ID" value="GAG10948.1"/>
    <property type="molecule type" value="Genomic_DNA"/>
</dbReference>
<dbReference type="AlphaFoldDB" id="X0VER3"/>
<comment type="caution">
    <text evidence="1">The sequence shown here is derived from an EMBL/GenBank/DDBJ whole genome shotgun (WGS) entry which is preliminary data.</text>
</comment>
<accession>X0VER3</accession>
<evidence type="ECO:0000313" key="1">
    <source>
        <dbReference type="EMBL" id="GAG10948.1"/>
    </source>
</evidence>